<keyword evidence="7" id="KW-0805">Transcription regulation</keyword>
<feature type="region of interest" description="Disordered" evidence="13">
    <location>
        <begin position="137"/>
        <end position="220"/>
    </location>
</feature>
<evidence type="ECO:0000256" key="3">
    <source>
        <dbReference type="ARBA" id="ARBA00022723"/>
    </source>
</evidence>
<keyword evidence="16" id="KW-1185">Reference proteome</keyword>
<feature type="domain" description="C2H2-type" evidence="14">
    <location>
        <begin position="309"/>
        <end position="338"/>
    </location>
</feature>
<feature type="region of interest" description="Disordered" evidence="13">
    <location>
        <begin position="367"/>
        <end position="472"/>
    </location>
</feature>
<keyword evidence="10" id="KW-0539">Nucleus</keyword>
<feature type="domain" description="C2H2-type" evidence="14">
    <location>
        <begin position="339"/>
        <end position="368"/>
    </location>
</feature>
<keyword evidence="2" id="KW-0678">Repressor</keyword>
<keyword evidence="5 12" id="KW-0863">Zinc-finger</keyword>
<dbReference type="GO" id="GO:0000433">
    <property type="term" value="P:carbon catabolite repression of transcription from RNA polymerase II promoter by glucose"/>
    <property type="evidence" value="ECO:0007669"/>
    <property type="project" value="TreeGrafter"/>
</dbReference>
<dbReference type="GO" id="GO:0000978">
    <property type="term" value="F:RNA polymerase II cis-regulatory region sequence-specific DNA binding"/>
    <property type="evidence" value="ECO:0007669"/>
    <property type="project" value="TreeGrafter"/>
</dbReference>
<dbReference type="SUPFAM" id="SSF57667">
    <property type="entry name" value="beta-beta-alpha zinc fingers"/>
    <property type="match status" value="2"/>
</dbReference>
<dbReference type="GO" id="GO:0005737">
    <property type="term" value="C:cytoplasm"/>
    <property type="evidence" value="ECO:0007669"/>
    <property type="project" value="TreeGrafter"/>
</dbReference>
<feature type="region of interest" description="Disordered" evidence="13">
    <location>
        <begin position="597"/>
        <end position="661"/>
    </location>
</feature>
<dbReference type="FunFam" id="3.30.160.60:FF:002343">
    <property type="entry name" value="Zinc finger protein 33A"/>
    <property type="match status" value="1"/>
</dbReference>
<evidence type="ECO:0000256" key="7">
    <source>
        <dbReference type="ARBA" id="ARBA00023015"/>
    </source>
</evidence>
<feature type="compositionally biased region" description="Polar residues" evidence="13">
    <location>
        <begin position="274"/>
        <end position="291"/>
    </location>
</feature>
<evidence type="ECO:0000256" key="11">
    <source>
        <dbReference type="ARBA" id="ARBA00038023"/>
    </source>
</evidence>
<gene>
    <name evidence="15" type="ORF">BG011_008133</name>
</gene>
<dbReference type="InterPro" id="IPR013087">
    <property type="entry name" value="Znf_C2H2_type"/>
</dbReference>
<name>A0A9P6PQR8_9FUNG</name>
<dbReference type="GO" id="GO:0008270">
    <property type="term" value="F:zinc ion binding"/>
    <property type="evidence" value="ECO:0007669"/>
    <property type="project" value="UniProtKB-KW"/>
</dbReference>
<dbReference type="InterPro" id="IPR051007">
    <property type="entry name" value="creA/MIG_C2H2-ZnF"/>
</dbReference>
<dbReference type="EMBL" id="JAAAJA010000654">
    <property type="protein sequence ID" value="KAG0250743.1"/>
    <property type="molecule type" value="Genomic_DNA"/>
</dbReference>
<feature type="compositionally biased region" description="Polar residues" evidence="13">
    <location>
        <begin position="397"/>
        <end position="408"/>
    </location>
</feature>
<comment type="similarity">
    <text evidence="11">Belongs to the creA/MIG C2H2-type zinc-finger protein family.</text>
</comment>
<evidence type="ECO:0000313" key="15">
    <source>
        <dbReference type="EMBL" id="KAG0250743.1"/>
    </source>
</evidence>
<feature type="compositionally biased region" description="Low complexity" evidence="13">
    <location>
        <begin position="153"/>
        <end position="193"/>
    </location>
</feature>
<dbReference type="PANTHER" id="PTHR47428:SF1">
    <property type="entry name" value="REGULATORY PROTEIN MIG1-RELATED"/>
    <property type="match status" value="1"/>
</dbReference>
<evidence type="ECO:0000256" key="6">
    <source>
        <dbReference type="ARBA" id="ARBA00022833"/>
    </source>
</evidence>
<reference evidence="15" key="1">
    <citation type="journal article" date="2020" name="Fungal Divers.">
        <title>Resolving the Mortierellaceae phylogeny through synthesis of multi-gene phylogenetics and phylogenomics.</title>
        <authorList>
            <person name="Vandepol N."/>
            <person name="Liber J."/>
            <person name="Desiro A."/>
            <person name="Na H."/>
            <person name="Kennedy M."/>
            <person name="Barry K."/>
            <person name="Grigoriev I.V."/>
            <person name="Miller A.N."/>
            <person name="O'Donnell K."/>
            <person name="Stajich J.E."/>
            <person name="Bonito G."/>
        </authorList>
    </citation>
    <scope>NUCLEOTIDE SEQUENCE</scope>
    <source>
        <strain evidence="15">KOD948</strain>
    </source>
</reference>
<dbReference type="Proteomes" id="UP000726737">
    <property type="component" value="Unassembled WGS sequence"/>
</dbReference>
<dbReference type="FunFam" id="3.30.160.60:FF:000152">
    <property type="entry name" value="DNA-binding protein creA"/>
    <property type="match status" value="1"/>
</dbReference>
<dbReference type="OrthoDB" id="654211at2759"/>
<dbReference type="PROSITE" id="PS00028">
    <property type="entry name" value="ZINC_FINGER_C2H2_1"/>
    <property type="match status" value="4"/>
</dbReference>
<feature type="compositionally biased region" description="Polar residues" evidence="13">
    <location>
        <begin position="610"/>
        <end position="626"/>
    </location>
</feature>
<dbReference type="Pfam" id="PF00096">
    <property type="entry name" value="zf-C2H2"/>
    <property type="match status" value="4"/>
</dbReference>
<dbReference type="PANTHER" id="PTHR47428">
    <property type="entry name" value="REGULATORY PROTEIN MIG1-RELATED"/>
    <property type="match status" value="1"/>
</dbReference>
<keyword evidence="6" id="KW-0862">Zinc</keyword>
<comment type="caution">
    <text evidence="15">The sequence shown here is derived from an EMBL/GenBank/DDBJ whole genome shotgun (WGS) entry which is preliminary data.</text>
</comment>
<evidence type="ECO:0000256" key="9">
    <source>
        <dbReference type="ARBA" id="ARBA00023163"/>
    </source>
</evidence>
<dbReference type="AlphaFoldDB" id="A0A9P6PQR8"/>
<keyword evidence="3" id="KW-0479">Metal-binding</keyword>
<keyword evidence="9" id="KW-0804">Transcription</keyword>
<dbReference type="InterPro" id="IPR036236">
    <property type="entry name" value="Znf_C2H2_sf"/>
</dbReference>
<dbReference type="SMART" id="SM00355">
    <property type="entry name" value="ZnF_C2H2"/>
    <property type="match status" value="4"/>
</dbReference>
<feature type="domain" description="C2H2-type" evidence="14">
    <location>
        <begin position="96"/>
        <end position="125"/>
    </location>
</feature>
<feature type="compositionally biased region" description="Basic and acidic residues" evidence="13">
    <location>
        <begin position="385"/>
        <end position="396"/>
    </location>
</feature>
<evidence type="ECO:0000256" key="12">
    <source>
        <dbReference type="PROSITE-ProRule" id="PRU00042"/>
    </source>
</evidence>
<keyword evidence="4" id="KW-0677">Repeat</keyword>
<evidence type="ECO:0000256" key="5">
    <source>
        <dbReference type="ARBA" id="ARBA00022771"/>
    </source>
</evidence>
<dbReference type="GO" id="GO:0000981">
    <property type="term" value="F:DNA-binding transcription factor activity, RNA polymerase II-specific"/>
    <property type="evidence" value="ECO:0007669"/>
    <property type="project" value="UniProtKB-ARBA"/>
</dbReference>
<organism evidence="15 16">
    <name type="scientific">Mortierella polycephala</name>
    <dbReference type="NCBI Taxonomy" id="41804"/>
    <lineage>
        <taxon>Eukaryota</taxon>
        <taxon>Fungi</taxon>
        <taxon>Fungi incertae sedis</taxon>
        <taxon>Mucoromycota</taxon>
        <taxon>Mortierellomycotina</taxon>
        <taxon>Mortierellomycetes</taxon>
        <taxon>Mortierellales</taxon>
        <taxon>Mortierellaceae</taxon>
        <taxon>Mortierella</taxon>
    </lineage>
</organism>
<dbReference type="GO" id="GO:0005634">
    <property type="term" value="C:nucleus"/>
    <property type="evidence" value="ECO:0007669"/>
    <property type="project" value="UniProtKB-SubCell"/>
</dbReference>
<accession>A0A9P6PQR8</accession>
<evidence type="ECO:0000259" key="14">
    <source>
        <dbReference type="PROSITE" id="PS50157"/>
    </source>
</evidence>
<feature type="region of interest" description="Disordered" evidence="13">
    <location>
        <begin position="1"/>
        <end position="63"/>
    </location>
</feature>
<dbReference type="FunFam" id="3.30.160.60:FF:000072">
    <property type="entry name" value="zinc finger protein 143 isoform X1"/>
    <property type="match status" value="1"/>
</dbReference>
<feature type="region of interest" description="Disordered" evidence="13">
    <location>
        <begin position="274"/>
        <end position="315"/>
    </location>
</feature>
<protein>
    <recommendedName>
        <fullName evidence="14">C2H2-type domain-containing protein</fullName>
    </recommendedName>
</protein>
<dbReference type="Gene3D" id="3.30.160.60">
    <property type="entry name" value="Classic Zinc Finger"/>
    <property type="match status" value="4"/>
</dbReference>
<dbReference type="PROSITE" id="PS50157">
    <property type="entry name" value="ZINC_FINGER_C2H2_2"/>
    <property type="match status" value="4"/>
</dbReference>
<comment type="subcellular location">
    <subcellularLocation>
        <location evidence="1">Nucleus</location>
    </subcellularLocation>
</comment>
<sequence length="790" mass="85559">MDASAVVSIPPAATSPAPADAAPISTSTSPQSANLPPYTLPRPPTPPVNGEPPKPFQCHQTDAPERPYQCPVCPKSFYRLEHSNRHIRTHTGEKAHACKFPGCTKRFSRSDELTRHSRIHTGPKGLRVAAKAQAQAQAQAQELVQSNPEKSDTTSANKANATTATMTPLTPLATSQPPITSSSIDTITSASPSVTSEIGQPATQATPQLQQPSSINPATTTTHTINITQSADLQAQPGTILSTADSLAENSNQTFTPGAGALATIVGTTSAETNTCSANRSGQADQPSDQQDGNDDPAGESAAKPKKSHHCPWPNCHKTFTRSAHLARHVRSHGGERPYGCPHVGCGKHFSRSDVLKEHIRIHDVNKVRKRKAKLLDQGPKGSKKSKDTPNSDIESRSPSTQPASGTQSMPPPSSASMIPGQDIRQMQPPQGPPYPLSYPHSRQHPGMHPPPHRNLATHQHRLQQPHHTSRPYPMPYPYDNLYSMSHSNNPNQPSSFYIPLHDTGEDGLDMAMDFDMDLGMDPHGRMSWPAASPGFSPPNPFMLLERHRMDSMASISSDFSSVNDHHTQPRNPYLHMDAMPPGTLDEPYQFDENESMTPVFEHPGFDIHTGQTQYPHSTRPSMTHGPSQPHFPHQRQQQQKSSRQPFTQASRDRELSLATQSAYSLSPTLTEAVAPTLSTLGATPGPMSTEEATSAVTAAALQIGAGDIPMGSLDDLDAIEADLLFAQKDWGSIPNEYQEPPFGFFPGESPRLALSYVPPPPLPTPPPRRFLGLPQVSNRSVVTTLSMYP</sequence>
<feature type="compositionally biased region" description="Low complexity" evidence="13">
    <location>
        <begin position="1"/>
        <end position="30"/>
    </location>
</feature>
<evidence type="ECO:0000313" key="16">
    <source>
        <dbReference type="Proteomes" id="UP000726737"/>
    </source>
</evidence>
<feature type="compositionally biased region" description="Basic residues" evidence="13">
    <location>
        <begin position="459"/>
        <end position="470"/>
    </location>
</feature>
<evidence type="ECO:0000256" key="4">
    <source>
        <dbReference type="ARBA" id="ARBA00022737"/>
    </source>
</evidence>
<evidence type="ECO:0000256" key="10">
    <source>
        <dbReference type="ARBA" id="ARBA00023242"/>
    </source>
</evidence>
<evidence type="ECO:0000256" key="1">
    <source>
        <dbReference type="ARBA" id="ARBA00004123"/>
    </source>
</evidence>
<feature type="compositionally biased region" description="Pro residues" evidence="13">
    <location>
        <begin position="38"/>
        <end position="55"/>
    </location>
</feature>
<keyword evidence="8" id="KW-0238">DNA-binding</keyword>
<proteinExistence type="inferred from homology"/>
<feature type="compositionally biased region" description="Low complexity" evidence="13">
    <location>
        <begin position="627"/>
        <end position="647"/>
    </location>
</feature>
<evidence type="ECO:0000256" key="8">
    <source>
        <dbReference type="ARBA" id="ARBA00023125"/>
    </source>
</evidence>
<evidence type="ECO:0000256" key="2">
    <source>
        <dbReference type="ARBA" id="ARBA00022491"/>
    </source>
</evidence>
<evidence type="ECO:0000256" key="13">
    <source>
        <dbReference type="SAM" id="MobiDB-lite"/>
    </source>
</evidence>
<feature type="domain" description="C2H2-type" evidence="14">
    <location>
        <begin position="68"/>
        <end position="95"/>
    </location>
</feature>
<feature type="compositionally biased region" description="Low complexity" evidence="13">
    <location>
        <begin position="200"/>
        <end position="212"/>
    </location>
</feature>